<reference evidence="1 2" key="1">
    <citation type="submission" date="2015-03" db="EMBL/GenBank/DDBJ databases">
        <title>Complete genome sequence of Muricauda lutaonensis CC-HSB-11T, isolated from a coastal hot spring.</title>
        <authorList>
            <person name="Kim K.M."/>
        </authorList>
    </citation>
    <scope>NUCLEOTIDE SEQUENCE [LARGE SCALE GENOMIC DNA]</scope>
    <source>
        <strain evidence="1 2">CC-HSB-11</strain>
    </source>
</reference>
<protein>
    <submittedName>
        <fullName evidence="1">Uncharacterized protein</fullName>
    </submittedName>
</protein>
<evidence type="ECO:0000313" key="2">
    <source>
        <dbReference type="Proteomes" id="UP000032726"/>
    </source>
</evidence>
<evidence type="ECO:0000313" key="1">
    <source>
        <dbReference type="EMBL" id="AKA33897.1"/>
    </source>
</evidence>
<dbReference type="RefSeq" id="WP_084598137.1">
    <property type="nucleotide sequence ID" value="NZ_CP011071.1"/>
</dbReference>
<sequence>MKHSFLFAMLISLFIVGCSNDDGDDGRIRLKVSATNSNGTSAKTASFTGKNNENVIFTDFRISIRDVVFKNDDDPNSNLDTDEIQFRGPYQIDLLDGGDALTQTIGDVVVPDGIYKELRFKFHKDEDLPTTDKLFDKSIYIEGTIDGQPFVFWHDTSENLDVGRSTGVEVVGGMVNFTVEFDMSQFLGSLKQIDLTQAIDGNENGIIEIFPNDEDGNQEIAKDLKDNIKETADLIDK</sequence>
<proteinExistence type="predicted"/>
<dbReference type="KEGG" id="mlt:VC82_210"/>
<keyword evidence="2" id="KW-1185">Reference proteome</keyword>
<gene>
    <name evidence="1" type="ORF">VC82_210</name>
</gene>
<dbReference type="STRING" id="516051.VC82_210"/>
<accession>A0A0D5YNU2</accession>
<dbReference type="HOGENOM" id="CLU_1169622_0_0_10"/>
<dbReference type="EMBL" id="CP011071">
    <property type="protein sequence ID" value="AKA33897.1"/>
    <property type="molecule type" value="Genomic_DNA"/>
</dbReference>
<name>A0A0D5YNU2_9FLAO</name>
<dbReference type="Proteomes" id="UP000032726">
    <property type="component" value="Chromosome"/>
</dbReference>
<dbReference type="PROSITE" id="PS51257">
    <property type="entry name" value="PROKAR_LIPOPROTEIN"/>
    <property type="match status" value="1"/>
</dbReference>
<organism evidence="1 2">
    <name type="scientific">Flagellimonas lutaonensis</name>
    <dbReference type="NCBI Taxonomy" id="516051"/>
    <lineage>
        <taxon>Bacteria</taxon>
        <taxon>Pseudomonadati</taxon>
        <taxon>Bacteroidota</taxon>
        <taxon>Flavobacteriia</taxon>
        <taxon>Flavobacteriales</taxon>
        <taxon>Flavobacteriaceae</taxon>
        <taxon>Flagellimonas</taxon>
    </lineage>
</organism>
<dbReference type="AlphaFoldDB" id="A0A0D5YNU2"/>
<dbReference type="OrthoDB" id="823121at2"/>